<feature type="domain" description="AB hydrolase-1" evidence="2">
    <location>
        <begin position="27"/>
        <end position="255"/>
    </location>
</feature>
<evidence type="ECO:0000259" key="1">
    <source>
        <dbReference type="Pfam" id="PF02627"/>
    </source>
</evidence>
<organism evidence="3 4">
    <name type="scientific">Agrobacterium vitis</name>
    <name type="common">Rhizobium vitis</name>
    <dbReference type="NCBI Taxonomy" id="373"/>
    <lineage>
        <taxon>Bacteria</taxon>
        <taxon>Pseudomonadati</taxon>
        <taxon>Pseudomonadota</taxon>
        <taxon>Alphaproteobacteria</taxon>
        <taxon>Hyphomicrobiales</taxon>
        <taxon>Rhizobiaceae</taxon>
        <taxon>Rhizobium/Agrobacterium group</taxon>
        <taxon>Agrobacterium</taxon>
    </lineage>
</organism>
<dbReference type="Pfam" id="PF02627">
    <property type="entry name" value="CMD"/>
    <property type="match status" value="1"/>
</dbReference>
<dbReference type="PANTHER" id="PTHR43798">
    <property type="entry name" value="MONOACYLGLYCEROL LIPASE"/>
    <property type="match status" value="1"/>
</dbReference>
<protein>
    <submittedName>
        <fullName evidence="3">Alpha/beta fold hydrolase</fullName>
    </submittedName>
</protein>
<gene>
    <name evidence="3" type="ORF">IEI95_007585</name>
</gene>
<dbReference type="Pfam" id="PF12697">
    <property type="entry name" value="Abhydrolase_6"/>
    <property type="match status" value="1"/>
</dbReference>
<dbReference type="InterPro" id="IPR003779">
    <property type="entry name" value="CMD-like"/>
</dbReference>
<name>A0AAE2UTB1_AGRVI</name>
<accession>A0AAE2UTB1</accession>
<dbReference type="InterPro" id="IPR000073">
    <property type="entry name" value="AB_hydrolase_1"/>
</dbReference>
<dbReference type="SUPFAM" id="SSF69118">
    <property type="entry name" value="AhpD-like"/>
    <property type="match status" value="1"/>
</dbReference>
<dbReference type="GO" id="GO:0016787">
    <property type="term" value="F:hydrolase activity"/>
    <property type="evidence" value="ECO:0007669"/>
    <property type="project" value="UniProtKB-KW"/>
</dbReference>
<dbReference type="GO" id="GO:0051920">
    <property type="term" value="F:peroxiredoxin activity"/>
    <property type="evidence" value="ECO:0007669"/>
    <property type="project" value="InterPro"/>
</dbReference>
<dbReference type="InterPro" id="IPR029032">
    <property type="entry name" value="AhpD-like"/>
</dbReference>
<comment type="caution">
    <text evidence="3">The sequence shown here is derived from an EMBL/GenBank/DDBJ whole genome shotgun (WGS) entry which is preliminary data.</text>
</comment>
<sequence length="386" mass="41989">MAPVVLIDSCRHPVAYDLRGPDAAPLLVLLPSLGISKEMWEPQMMALTGWFRVLRVEHPGHGGEGLTPGPYTAETLGRRVLEVVDSIGGHTFSLVGSSMGGMVAMWIAARYPERVTRLVLCCTAPVIGPADLWNERAGNVRRDGTRPTKQELAGRWFTPRFSAENTVLIDSLHKNFTQIDAEAYALCCELLAEADLRQELPEIKAPTLVIAGALDSVISIQSCTETTLAIKGAALTALADGSHLPNLEQPASFNDLLLRHLIGETMERGNTVRRAVLGEEYVVSQGGNLPREPFEEFMTKVYWGEVWSRPGLDISTRRLLNIAMLTCLKHTDGLAIHVRAALRAGISANTIQEVVLQAAVVAGVPAANAARFVINHVINEEQATRL</sequence>
<evidence type="ECO:0000313" key="4">
    <source>
        <dbReference type="Proteomes" id="UP000655037"/>
    </source>
</evidence>
<dbReference type="RefSeq" id="WP_071205924.1">
    <property type="nucleotide sequence ID" value="NZ_CP118261.1"/>
</dbReference>
<proteinExistence type="predicted"/>
<keyword evidence="3" id="KW-0378">Hydrolase</keyword>
<evidence type="ECO:0000313" key="3">
    <source>
        <dbReference type="EMBL" id="MBF2714121.1"/>
    </source>
</evidence>
<dbReference type="Gene3D" id="3.40.50.1820">
    <property type="entry name" value="alpha/beta hydrolase"/>
    <property type="match status" value="1"/>
</dbReference>
<feature type="domain" description="Carboxymuconolactone decarboxylase-like" evidence="1">
    <location>
        <begin position="294"/>
        <end position="373"/>
    </location>
</feature>
<dbReference type="AlphaFoldDB" id="A0AAE2UTB1"/>
<dbReference type="SUPFAM" id="SSF53474">
    <property type="entry name" value="alpha/beta-Hydrolases"/>
    <property type="match status" value="1"/>
</dbReference>
<dbReference type="PRINTS" id="PR00111">
    <property type="entry name" value="ABHYDROLASE"/>
</dbReference>
<evidence type="ECO:0000259" key="2">
    <source>
        <dbReference type="Pfam" id="PF12697"/>
    </source>
</evidence>
<dbReference type="InterPro" id="IPR050266">
    <property type="entry name" value="AB_hydrolase_sf"/>
</dbReference>
<dbReference type="EMBL" id="JACXXJ020000003">
    <property type="protein sequence ID" value="MBF2714121.1"/>
    <property type="molecule type" value="Genomic_DNA"/>
</dbReference>
<dbReference type="PANTHER" id="PTHR43798:SF33">
    <property type="entry name" value="HYDROLASE, PUTATIVE (AFU_ORTHOLOGUE AFUA_2G14860)-RELATED"/>
    <property type="match status" value="1"/>
</dbReference>
<dbReference type="GO" id="GO:0016020">
    <property type="term" value="C:membrane"/>
    <property type="evidence" value="ECO:0007669"/>
    <property type="project" value="TreeGrafter"/>
</dbReference>
<dbReference type="Gene3D" id="1.20.1290.10">
    <property type="entry name" value="AhpD-like"/>
    <property type="match status" value="1"/>
</dbReference>
<dbReference type="Proteomes" id="UP000655037">
    <property type="component" value="Unassembled WGS sequence"/>
</dbReference>
<reference evidence="3" key="1">
    <citation type="submission" date="2020-11" db="EMBL/GenBank/DDBJ databases">
        <title>Agrobacterium vitis strain K377 genome.</title>
        <authorList>
            <person name="Xi H."/>
        </authorList>
    </citation>
    <scope>NUCLEOTIDE SEQUENCE</scope>
    <source>
        <strain evidence="3">K377</strain>
    </source>
</reference>
<dbReference type="InterPro" id="IPR029058">
    <property type="entry name" value="AB_hydrolase_fold"/>
</dbReference>